<feature type="domain" description="RH1" evidence="12">
    <location>
        <begin position="12"/>
        <end position="100"/>
    </location>
</feature>
<evidence type="ECO:0000256" key="11">
    <source>
        <dbReference type="SAM" id="MobiDB-lite"/>
    </source>
</evidence>
<feature type="compositionally biased region" description="Basic and acidic residues" evidence="11">
    <location>
        <begin position="247"/>
        <end position="262"/>
    </location>
</feature>
<feature type="coiled-coil region" evidence="10">
    <location>
        <begin position="66"/>
        <end position="139"/>
    </location>
</feature>
<dbReference type="FunFam" id="1.20.5.1000:FF:000001">
    <property type="entry name" value="C-Jun-amino-terminal kinase-interacting protein 3 isoform X2"/>
    <property type="match status" value="1"/>
</dbReference>
<dbReference type="Gene3D" id="1.20.58.1770">
    <property type="match status" value="1"/>
</dbReference>
<name>A0AAW1UII2_9CUCU</name>
<keyword evidence="15" id="KW-1185">Reference proteome</keyword>
<evidence type="ECO:0000256" key="5">
    <source>
        <dbReference type="ARBA" id="ARBA00023054"/>
    </source>
</evidence>
<dbReference type="InterPro" id="IPR036322">
    <property type="entry name" value="WD40_repeat_dom_sf"/>
</dbReference>
<evidence type="ECO:0000256" key="7">
    <source>
        <dbReference type="ARBA" id="ARBA00064055"/>
    </source>
</evidence>
<keyword evidence="3" id="KW-0963">Cytoplasm</keyword>
<dbReference type="GO" id="GO:0030159">
    <property type="term" value="F:signaling receptor complex adaptor activity"/>
    <property type="evidence" value="ECO:0007669"/>
    <property type="project" value="TreeGrafter"/>
</dbReference>
<dbReference type="PROSITE" id="PS51777">
    <property type="entry name" value="RH2"/>
    <property type="match status" value="1"/>
</dbReference>
<dbReference type="FunFam" id="1.20.58.1770:FF:000001">
    <property type="entry name" value="C-Jun-amino-terminal kinase-interacting protein 3 isoform X1"/>
    <property type="match status" value="1"/>
</dbReference>
<proteinExistence type="inferred from homology"/>
<dbReference type="AlphaFoldDB" id="A0AAW1UII2"/>
<feature type="compositionally biased region" description="Low complexity" evidence="11">
    <location>
        <begin position="231"/>
        <end position="246"/>
    </location>
</feature>
<comment type="similarity">
    <text evidence="2">Belongs to the JIP scaffold family.</text>
</comment>
<dbReference type="InterPro" id="IPR034744">
    <property type="entry name" value="RH2"/>
</dbReference>
<feature type="compositionally biased region" description="Polar residues" evidence="11">
    <location>
        <begin position="287"/>
        <end position="296"/>
    </location>
</feature>
<dbReference type="Pfam" id="PF09744">
    <property type="entry name" value="RH1"/>
    <property type="match status" value="1"/>
</dbReference>
<organism evidence="14 15">
    <name type="scientific">Henosepilachna vigintioctopunctata</name>
    <dbReference type="NCBI Taxonomy" id="420089"/>
    <lineage>
        <taxon>Eukaryota</taxon>
        <taxon>Metazoa</taxon>
        <taxon>Ecdysozoa</taxon>
        <taxon>Arthropoda</taxon>
        <taxon>Hexapoda</taxon>
        <taxon>Insecta</taxon>
        <taxon>Pterygota</taxon>
        <taxon>Neoptera</taxon>
        <taxon>Endopterygota</taxon>
        <taxon>Coleoptera</taxon>
        <taxon>Polyphaga</taxon>
        <taxon>Cucujiformia</taxon>
        <taxon>Coccinelloidea</taxon>
        <taxon>Coccinellidae</taxon>
        <taxon>Epilachninae</taxon>
        <taxon>Epilachnini</taxon>
        <taxon>Henosepilachna</taxon>
    </lineage>
</organism>
<evidence type="ECO:0000256" key="8">
    <source>
        <dbReference type="ARBA" id="ARBA00069747"/>
    </source>
</evidence>
<dbReference type="GO" id="GO:0008432">
    <property type="term" value="F:JUN kinase binding"/>
    <property type="evidence" value="ECO:0007669"/>
    <property type="project" value="TreeGrafter"/>
</dbReference>
<dbReference type="PROSITE" id="PS51776">
    <property type="entry name" value="RH1"/>
    <property type="match status" value="1"/>
</dbReference>
<keyword evidence="5 10" id="KW-0175">Coiled coil</keyword>
<dbReference type="GO" id="GO:0019894">
    <property type="term" value="F:kinesin binding"/>
    <property type="evidence" value="ECO:0007669"/>
    <property type="project" value="TreeGrafter"/>
</dbReference>
<evidence type="ECO:0000256" key="6">
    <source>
        <dbReference type="ARBA" id="ARBA00059054"/>
    </source>
</evidence>
<dbReference type="PANTHER" id="PTHR13886:SF4">
    <property type="entry name" value="JNK-INTERACTING PROTEIN 3"/>
    <property type="match status" value="1"/>
</dbReference>
<comment type="function">
    <text evidence="6">The JNK-interacting protein (JIP) group of scaffold proteins selectively mediates JNK-signaling by aggregating specific components of the MAPK cascade to form a functional JNK signaling module. May function as a regulator of vesicle transport, through interactions with the JNK-signaling components and motor proteins. Syd is required for efficient kinesin-I mediated axonal transport.</text>
</comment>
<keyword evidence="4" id="KW-0597">Phosphoprotein</keyword>
<feature type="compositionally biased region" description="Low complexity" evidence="11">
    <location>
        <begin position="269"/>
        <end position="283"/>
    </location>
</feature>
<comment type="subcellular location">
    <subcellularLocation>
        <location evidence="1">Cytoplasm</location>
        <location evidence="1">Perinuclear region</location>
    </subcellularLocation>
</comment>
<dbReference type="Proteomes" id="UP001431783">
    <property type="component" value="Unassembled WGS sequence"/>
</dbReference>
<dbReference type="GO" id="GO:0016192">
    <property type="term" value="P:vesicle-mediated transport"/>
    <property type="evidence" value="ECO:0007669"/>
    <property type="project" value="TreeGrafter"/>
</dbReference>
<protein>
    <recommendedName>
        <fullName evidence="8">JNK-interacting protein 3</fullName>
    </recommendedName>
    <alternativeName>
        <fullName evidence="9">Protein sunday driver</fullName>
    </alternativeName>
</protein>
<dbReference type="InterPro" id="IPR039911">
    <property type="entry name" value="JIP3/JIP4"/>
</dbReference>
<feature type="coiled-coil region" evidence="10">
    <location>
        <begin position="365"/>
        <end position="460"/>
    </location>
</feature>
<evidence type="ECO:0000256" key="2">
    <source>
        <dbReference type="ARBA" id="ARBA00009866"/>
    </source>
</evidence>
<accession>A0AAW1UII2</accession>
<evidence type="ECO:0000256" key="4">
    <source>
        <dbReference type="ARBA" id="ARBA00022553"/>
    </source>
</evidence>
<evidence type="ECO:0000256" key="10">
    <source>
        <dbReference type="SAM" id="Coils"/>
    </source>
</evidence>
<dbReference type="Gene3D" id="2.130.10.10">
    <property type="entry name" value="YVTN repeat-like/Quinoprotein amine dehydrogenase"/>
    <property type="match status" value="1"/>
</dbReference>
<dbReference type="GO" id="GO:0005078">
    <property type="term" value="F:MAP-kinase scaffold activity"/>
    <property type="evidence" value="ECO:0007669"/>
    <property type="project" value="InterPro"/>
</dbReference>
<feature type="domain" description="RH2" evidence="13">
    <location>
        <begin position="432"/>
        <end position="501"/>
    </location>
</feature>
<dbReference type="InterPro" id="IPR034743">
    <property type="entry name" value="RH1"/>
</dbReference>
<dbReference type="Gene3D" id="1.20.5.1000">
    <property type="entry name" value="arf6 gtpase in complex with a specific effector, jip4"/>
    <property type="match status" value="1"/>
</dbReference>
<feature type="region of interest" description="Disordered" evidence="11">
    <location>
        <begin position="775"/>
        <end position="825"/>
    </location>
</feature>
<dbReference type="Pfam" id="PF16471">
    <property type="entry name" value="JIP_LZII"/>
    <property type="match status" value="1"/>
</dbReference>
<evidence type="ECO:0000256" key="3">
    <source>
        <dbReference type="ARBA" id="ARBA00022490"/>
    </source>
</evidence>
<dbReference type="PANTHER" id="PTHR13886">
    <property type="entry name" value="JNK/SAPK-ASSOCIATED PROTEIN"/>
    <property type="match status" value="1"/>
</dbReference>
<evidence type="ECO:0000313" key="15">
    <source>
        <dbReference type="Proteomes" id="UP001431783"/>
    </source>
</evidence>
<evidence type="ECO:0000256" key="1">
    <source>
        <dbReference type="ARBA" id="ARBA00004556"/>
    </source>
</evidence>
<evidence type="ECO:0000259" key="13">
    <source>
        <dbReference type="PROSITE" id="PS51777"/>
    </source>
</evidence>
<dbReference type="EMBL" id="JARQZJ010000066">
    <property type="protein sequence ID" value="KAK9880920.1"/>
    <property type="molecule type" value="Genomic_DNA"/>
</dbReference>
<feature type="region of interest" description="Disordered" evidence="11">
    <location>
        <begin position="231"/>
        <end position="307"/>
    </location>
</feature>
<comment type="subunit">
    <text evidence="7">Forms homo- and heterooligomeric complexes. Binds the TPR motif-containing C-terminal of kinesin light chain, Klc. Pre-assembled syd scaffolding complexes are then transported as a cargo of kinesin, to the required subcellular location.</text>
</comment>
<dbReference type="SUPFAM" id="SSF50978">
    <property type="entry name" value="WD40 repeat-like"/>
    <property type="match status" value="1"/>
</dbReference>
<feature type="compositionally biased region" description="Low complexity" evidence="11">
    <location>
        <begin position="789"/>
        <end position="809"/>
    </location>
</feature>
<evidence type="ECO:0000256" key="9">
    <source>
        <dbReference type="ARBA" id="ARBA00082388"/>
    </source>
</evidence>
<dbReference type="InterPro" id="IPR015943">
    <property type="entry name" value="WD40/YVTN_repeat-like_dom_sf"/>
</dbReference>
<reference evidence="14 15" key="1">
    <citation type="submission" date="2023-03" db="EMBL/GenBank/DDBJ databases">
        <title>Genome insight into feeding habits of ladybird beetles.</title>
        <authorList>
            <person name="Li H.-S."/>
            <person name="Huang Y.-H."/>
            <person name="Pang H."/>
        </authorList>
    </citation>
    <scope>NUCLEOTIDE SEQUENCE [LARGE SCALE GENOMIC DNA]</scope>
    <source>
        <strain evidence="14">SYSU_2023b</strain>
        <tissue evidence="14">Whole body</tissue>
    </source>
</reference>
<dbReference type="Pfam" id="PF19056">
    <property type="entry name" value="WD40_2"/>
    <property type="match status" value="1"/>
</dbReference>
<sequence length="1172" mass="131549">MDLNDSGGVGPETVYGTPEDSHLVMSEKVQSLAGSIYQEFERMIARYDEDVVKSLMPLLVNVLECLDAAYQQNQEHDVELELLREDNEQLVTQYEREKAARKISEQKLLEVEDIAEGERKELDDQLESLESIVRMLELKHKNSLEHVSRLEEREGDLKKEFHKVHERYTELFKTHMDYVERTKILLSGQQLANEKAEINRLNTNRLNIGRSSGPISFGFASLENAELVDSVPSSPISSTQSSPSIHSDNELPPKENVLRTETEQNSEQSSPKIKSPVVSPISPAESLPSNNNTSRIQTKKEHRSGNTLYEELTFQDADAEEDSEITGGWVHPGDYASSGMGKEVENLIMENNELLATKNALNVVKDDLIAKVDELTGELEMLREEILSLNLSRTKLKERISELEEELKKVKEAHEAKVEAGEDGSDVPMAQRKRFTRVEMARVLMERNQYKERFMELQDAVRWTEMIRATKTEAFDKKQSQGIWRFFNKLFNGSERPPRPLSTPSMRYTTTSNEIAPTMRALTRSGQDYVETEMGSMSEKLSMRRAMEKREQYRYLKAHVRKEDGRLHAYGWSLPGKITPATKGSTSGVPVPVPVYCRPLAESSPGMNIWCAAGVTSVDCNFKGNSIDDFARFDAAKEAEESSYEKNNEDNESSSLSSRVWICSFTHNASIVTIIDANNPAEILDNFGVCTSRILCIASVPAASSDDYTNHTPVSCSNLNSPSDEFEEILNKTEDLIPTIITEGAKQIDKDTEMQEELNNLGKIYFVKDKHNVNQPKNVSNKSQEEKTSNLIEENSNSEITIEGESSNEFNSEKQTTDDSDDKENVVSSRLATMWIGTENGSVYVHSSISHCSKCLHQVRLRDAIMNIIHINGQVIVALACGMIAVFRRKEDLEWDLSKYYLVKLGLPTQAVRCLTVVNDTVWCGYRNKMHILQPADLKVTYTLEAHPRMESPVRQMVWLGEGVWVSIRLDSTLRLYHARTYQHLQDVDIEPYVSKMLGTGKLGFTFVRITCLLVSSYRLWIGTGNGVVISVPLTEDGCNTGKIVQSVNLETSIDECETPTTLEGFVPYCSMAHAQLSFHGHKANVKFFVAVPGNGGTNPSSKANSPTNSPVSSKHLNTMLVMSGGEGYIDFRIGDEEAETRNKEACDAASLDEVSSIISHLIVWQVTSPEG</sequence>
<evidence type="ECO:0000313" key="14">
    <source>
        <dbReference type="EMBL" id="KAK9880920.1"/>
    </source>
</evidence>
<gene>
    <name evidence="14" type="ORF">WA026_013253</name>
</gene>
<dbReference type="InterPro" id="IPR032486">
    <property type="entry name" value="JIP_LZII"/>
</dbReference>
<evidence type="ECO:0000259" key="12">
    <source>
        <dbReference type="PROSITE" id="PS51776"/>
    </source>
</evidence>
<comment type="caution">
    <text evidence="14">The sequence shown here is derived from an EMBL/GenBank/DDBJ whole genome shotgun (WGS) entry which is preliminary data.</text>
</comment>
<dbReference type="GO" id="GO:0048471">
    <property type="term" value="C:perinuclear region of cytoplasm"/>
    <property type="evidence" value="ECO:0007669"/>
    <property type="project" value="UniProtKB-SubCell"/>
</dbReference>